<sequence>MLCAFSRGADAPTSRTSGTGGGLWWLSPDPVGTVGLQINAATGVVTRRWMDPYGVARGGSATWSSNFGYLNQPKSVTGLTQLGARAYDSALGRFVTVDPLLDTSDPRHSNAYAYAFNSPISYSDASGLRPIIEKPDGGWYTPPKTKQGSTSNSTPVSTAPTAPKKHGRGPQATNDAPPSAGNSGWKPTPILGVELKPYTPLTVGSPGWRAEIEELDRNCGSRENATGPCEIDQVLDPAWKAAEIAMQLLPVGRIIKGLRGEVIPAGPGAGRQVKGIREQLPVNGAARPYPEIIDPRSGTPIHFPGAGLKKVPPSERVSWGGKERAAYIREWYDRGYDTPEGGWSRYDIHHIQPREYGGNNDFRNLVPGPREIHQQQFNTWWREY</sequence>
<organism evidence="2 3">
    <name type="scientific">Microbacterium bovistercoris</name>
    <dbReference type="NCBI Taxonomy" id="2293570"/>
    <lineage>
        <taxon>Bacteria</taxon>
        <taxon>Bacillati</taxon>
        <taxon>Actinomycetota</taxon>
        <taxon>Actinomycetes</taxon>
        <taxon>Micrococcales</taxon>
        <taxon>Microbacteriaceae</taxon>
        <taxon>Microbacterium</taxon>
    </lineage>
</organism>
<dbReference type="PANTHER" id="PTHR32305:SF17">
    <property type="entry name" value="TRNA NUCLEASE WAPA"/>
    <property type="match status" value="1"/>
</dbReference>
<protein>
    <recommendedName>
        <fullName evidence="4">HNH nuclease domain-containing protein</fullName>
    </recommendedName>
</protein>
<gene>
    <name evidence="2" type="ORF">DY023_00150</name>
</gene>
<feature type="compositionally biased region" description="Polar residues" evidence="1">
    <location>
        <begin position="171"/>
        <end position="182"/>
    </location>
</feature>
<dbReference type="InterPro" id="IPR022385">
    <property type="entry name" value="Rhs_assc_core"/>
</dbReference>
<feature type="compositionally biased region" description="Polar residues" evidence="1">
    <location>
        <begin position="144"/>
        <end position="160"/>
    </location>
</feature>
<dbReference type="CDD" id="cd00085">
    <property type="entry name" value="HNHc"/>
    <property type="match status" value="1"/>
</dbReference>
<dbReference type="PANTHER" id="PTHR32305">
    <property type="match status" value="1"/>
</dbReference>
<dbReference type="Proteomes" id="UP000262172">
    <property type="component" value="Unassembled WGS sequence"/>
</dbReference>
<name>A0A371NYJ1_9MICO</name>
<reference evidence="2 3" key="1">
    <citation type="submission" date="2018-08" db="EMBL/GenBank/DDBJ databases">
        <title>Isolation, diversity and antifungal activity of Actinobacteria from cow dung.</title>
        <authorList>
            <person name="Ling L."/>
        </authorList>
    </citation>
    <scope>NUCLEOTIDE SEQUENCE [LARGE SCALE GENOMIC DNA]</scope>
    <source>
        <strain evidence="2 3">NEAU-LLE</strain>
    </source>
</reference>
<accession>A0A371NYJ1</accession>
<dbReference type="NCBIfam" id="TIGR03696">
    <property type="entry name" value="Rhs_assc_core"/>
    <property type="match status" value="1"/>
</dbReference>
<dbReference type="InterPro" id="IPR003615">
    <property type="entry name" value="HNH_nuc"/>
</dbReference>
<dbReference type="AlphaFoldDB" id="A0A371NYJ1"/>
<feature type="region of interest" description="Disordered" evidence="1">
    <location>
        <begin position="133"/>
        <end position="188"/>
    </location>
</feature>
<dbReference type="InterPro" id="IPR050708">
    <property type="entry name" value="T6SS_VgrG/RHS"/>
</dbReference>
<dbReference type="RefSeq" id="WP_116240326.1">
    <property type="nucleotide sequence ID" value="NZ_QUAB01000003.1"/>
</dbReference>
<dbReference type="Gene3D" id="2.180.10.10">
    <property type="entry name" value="RHS repeat-associated core"/>
    <property type="match status" value="1"/>
</dbReference>
<evidence type="ECO:0000256" key="1">
    <source>
        <dbReference type="SAM" id="MobiDB-lite"/>
    </source>
</evidence>
<evidence type="ECO:0000313" key="3">
    <source>
        <dbReference type="Proteomes" id="UP000262172"/>
    </source>
</evidence>
<keyword evidence="3" id="KW-1185">Reference proteome</keyword>
<dbReference type="EMBL" id="QUAB01000003">
    <property type="protein sequence ID" value="REJ08915.1"/>
    <property type="molecule type" value="Genomic_DNA"/>
</dbReference>
<proteinExistence type="predicted"/>
<evidence type="ECO:0008006" key="4">
    <source>
        <dbReference type="Google" id="ProtNLM"/>
    </source>
</evidence>
<dbReference type="OrthoDB" id="166951at2"/>
<comment type="caution">
    <text evidence="2">The sequence shown here is derived from an EMBL/GenBank/DDBJ whole genome shotgun (WGS) entry which is preliminary data.</text>
</comment>
<evidence type="ECO:0000313" key="2">
    <source>
        <dbReference type="EMBL" id="REJ08915.1"/>
    </source>
</evidence>